<evidence type="ECO:0000313" key="2">
    <source>
        <dbReference type="Proteomes" id="UP000542695"/>
    </source>
</evidence>
<dbReference type="RefSeq" id="WP_177010970.1">
    <property type="nucleotide sequence ID" value="NZ_JACARV010000075.1"/>
</dbReference>
<proteinExistence type="predicted"/>
<evidence type="ECO:0008006" key="3">
    <source>
        <dbReference type="Google" id="ProtNLM"/>
    </source>
</evidence>
<evidence type="ECO:0000313" key="1">
    <source>
        <dbReference type="EMBL" id="NWC83001.1"/>
    </source>
</evidence>
<gene>
    <name evidence="1" type="ORF">HX798_22310</name>
</gene>
<dbReference type="EMBL" id="JACARV010000075">
    <property type="protein sequence ID" value="NWC83001.1"/>
    <property type="molecule type" value="Genomic_DNA"/>
</dbReference>
<comment type="caution">
    <text evidence="1">The sequence shown here is derived from an EMBL/GenBank/DDBJ whole genome shotgun (WGS) entry which is preliminary data.</text>
</comment>
<name>A0A7Y8D438_PSEPU</name>
<dbReference type="AlphaFoldDB" id="A0A7Y8D438"/>
<organism evidence="1 2">
    <name type="scientific">Pseudomonas putida</name>
    <name type="common">Arthrobacter siderocapsulatus</name>
    <dbReference type="NCBI Taxonomy" id="303"/>
    <lineage>
        <taxon>Bacteria</taxon>
        <taxon>Pseudomonadati</taxon>
        <taxon>Pseudomonadota</taxon>
        <taxon>Gammaproteobacteria</taxon>
        <taxon>Pseudomonadales</taxon>
        <taxon>Pseudomonadaceae</taxon>
        <taxon>Pseudomonas</taxon>
    </lineage>
</organism>
<reference evidence="1 2" key="1">
    <citation type="submission" date="2020-04" db="EMBL/GenBank/DDBJ databases">
        <title>Molecular characterization of pseudomonads from Agaricus bisporus reveal novel blotch 2 pathogens in Western Europe.</title>
        <authorList>
            <person name="Taparia T."/>
            <person name="Krijger M."/>
            <person name="Haynes E."/>
            <person name="Elpinstone J.G."/>
            <person name="Noble R."/>
            <person name="Van Der Wolf J."/>
        </authorList>
    </citation>
    <scope>NUCLEOTIDE SEQUENCE [LARGE SCALE GENOMIC DNA]</scope>
    <source>
        <strain evidence="1 2">P7765</strain>
    </source>
</reference>
<dbReference type="Proteomes" id="UP000542695">
    <property type="component" value="Unassembled WGS sequence"/>
</dbReference>
<accession>A0A7Y8D438</accession>
<protein>
    <recommendedName>
        <fullName evidence="3">Integrase</fullName>
    </recommendedName>
</protein>
<sequence length="64" mass="7357">MSTPQVNTLSRKESRRLTLVLTMMLQGASAYERKVAMQYHKDTIKIREAASRARAKARDKEVHP</sequence>